<dbReference type="OrthoDB" id="1915362at2759"/>
<feature type="compositionally biased region" description="Basic and acidic residues" evidence="1">
    <location>
        <begin position="61"/>
        <end position="70"/>
    </location>
</feature>
<evidence type="ECO:0000256" key="1">
    <source>
        <dbReference type="SAM" id="MobiDB-lite"/>
    </source>
</evidence>
<feature type="signal peptide" evidence="2">
    <location>
        <begin position="1"/>
        <end position="25"/>
    </location>
</feature>
<gene>
    <name evidence="3" type="ORF">F0562_009022</name>
</gene>
<accession>A0A5J5A8V4</accession>
<keyword evidence="4" id="KW-1185">Reference proteome</keyword>
<dbReference type="AlphaFoldDB" id="A0A5J5A8V4"/>
<proteinExistence type="predicted"/>
<feature type="region of interest" description="Disordered" evidence="1">
    <location>
        <begin position="51"/>
        <end position="70"/>
    </location>
</feature>
<protein>
    <recommendedName>
        <fullName evidence="5">Precursor of CEP14</fullName>
    </recommendedName>
</protein>
<evidence type="ECO:0000256" key="2">
    <source>
        <dbReference type="SAM" id="SignalP"/>
    </source>
</evidence>
<dbReference type="GO" id="GO:0006970">
    <property type="term" value="P:response to osmotic stress"/>
    <property type="evidence" value="ECO:0007669"/>
    <property type="project" value="InterPro"/>
</dbReference>
<dbReference type="Proteomes" id="UP000325577">
    <property type="component" value="Linkage Group LG3"/>
</dbReference>
<organism evidence="3 4">
    <name type="scientific">Nyssa sinensis</name>
    <dbReference type="NCBI Taxonomy" id="561372"/>
    <lineage>
        <taxon>Eukaryota</taxon>
        <taxon>Viridiplantae</taxon>
        <taxon>Streptophyta</taxon>
        <taxon>Embryophyta</taxon>
        <taxon>Tracheophyta</taxon>
        <taxon>Spermatophyta</taxon>
        <taxon>Magnoliopsida</taxon>
        <taxon>eudicotyledons</taxon>
        <taxon>Gunneridae</taxon>
        <taxon>Pentapetalae</taxon>
        <taxon>asterids</taxon>
        <taxon>Cornales</taxon>
        <taxon>Nyssaceae</taxon>
        <taxon>Nyssa</taxon>
    </lineage>
</organism>
<sequence>MARLSMLSLIFVLVLICYASPSLEARKLLSMEKRKVPSLVDNLVLSALPEVTTPPSSPSAKEARKLMSMEKGKVPSLEDNLVLSALPKGTTPPSPNAKGLNGRLFTLHLGHIDRLLQSVPSPGIGH</sequence>
<dbReference type="PANTHER" id="PTHR37180:SF4">
    <property type="entry name" value="FORMIN-LIKE PROTEIN 3"/>
    <property type="match status" value="1"/>
</dbReference>
<evidence type="ECO:0000313" key="3">
    <source>
        <dbReference type="EMBL" id="KAA8526749.1"/>
    </source>
</evidence>
<keyword evidence="2" id="KW-0732">Signal</keyword>
<dbReference type="InterPro" id="IPR038930">
    <property type="entry name" value="CEP13/CEP14"/>
</dbReference>
<name>A0A5J5A8V4_9ASTE</name>
<dbReference type="EMBL" id="CM018046">
    <property type="protein sequence ID" value="KAA8526749.1"/>
    <property type="molecule type" value="Genomic_DNA"/>
</dbReference>
<dbReference type="PANTHER" id="PTHR37180">
    <property type="entry name" value="PRECURSOR OF CEP14"/>
    <property type="match status" value="1"/>
</dbReference>
<dbReference type="GO" id="GO:0006995">
    <property type="term" value="P:cellular response to nitrogen starvation"/>
    <property type="evidence" value="ECO:0007669"/>
    <property type="project" value="InterPro"/>
</dbReference>
<feature type="chain" id="PRO_5023815099" description="Precursor of CEP14" evidence="2">
    <location>
        <begin position="26"/>
        <end position="126"/>
    </location>
</feature>
<evidence type="ECO:0008006" key="5">
    <source>
        <dbReference type="Google" id="ProtNLM"/>
    </source>
</evidence>
<evidence type="ECO:0000313" key="4">
    <source>
        <dbReference type="Proteomes" id="UP000325577"/>
    </source>
</evidence>
<reference evidence="3 4" key="1">
    <citation type="submission" date="2019-09" db="EMBL/GenBank/DDBJ databases">
        <title>A chromosome-level genome assembly of the Chinese tupelo Nyssa sinensis.</title>
        <authorList>
            <person name="Yang X."/>
            <person name="Kang M."/>
            <person name="Yang Y."/>
            <person name="Xiong H."/>
            <person name="Wang M."/>
            <person name="Zhang Z."/>
            <person name="Wang Z."/>
            <person name="Wu H."/>
            <person name="Ma T."/>
            <person name="Liu J."/>
            <person name="Xi Z."/>
        </authorList>
    </citation>
    <scope>NUCLEOTIDE SEQUENCE [LARGE SCALE GENOMIC DNA]</scope>
    <source>
        <strain evidence="3">J267</strain>
        <tissue evidence="3">Leaf</tissue>
    </source>
</reference>